<dbReference type="PANTHER" id="PTHR42701:SF2">
    <property type="entry name" value="IMIDAZOLE GLYCEROL PHOSPHATE SYNTHASE SUBUNIT HISH 1"/>
    <property type="match status" value="1"/>
</dbReference>
<reference evidence="14" key="1">
    <citation type="submission" date="2016-03" db="EMBL/GenBank/DDBJ databases">
        <title>Complete genome sequence of Solimmundus cernigliae, representing a novel lineage of polycyclic aromatic hydrocarbon degraders within the Gammaproteobacteria.</title>
        <authorList>
            <person name="Singleton D.R."/>
            <person name="Dickey A.N."/>
            <person name="Scholl E.H."/>
            <person name="Wright F.A."/>
            <person name="Aitken M.D."/>
        </authorList>
    </citation>
    <scope>NUCLEOTIDE SEQUENCE [LARGE SCALE GENOMIC DNA]</scope>
    <source>
        <strain evidence="14">TR3.2</strain>
    </source>
</reference>
<feature type="active site" description="Nucleophile" evidence="10 11">
    <location>
        <position position="80"/>
    </location>
</feature>
<keyword evidence="5 10" id="KW-0315">Glutamine amidotransferase</keyword>
<keyword evidence="7 10" id="KW-0456">Lyase</keyword>
<dbReference type="AlphaFoldDB" id="A0A1B1YRT0"/>
<evidence type="ECO:0000313" key="13">
    <source>
        <dbReference type="EMBL" id="ANX03500.1"/>
    </source>
</evidence>
<dbReference type="PANTHER" id="PTHR42701">
    <property type="entry name" value="IMIDAZOLE GLYCEROL PHOSPHATE SYNTHASE SUBUNIT HISH"/>
    <property type="match status" value="1"/>
</dbReference>
<comment type="function">
    <text evidence="10">IGPS catalyzes the conversion of PRFAR and glutamine to IGP, AICAR and glutamate. The HisH subunit catalyzes the hydrolysis of glutamine to glutamate and ammonia as part of the synthesis of IGP and AICAR. The resulting ammonia molecule is channeled to the active site of HisF.</text>
</comment>
<protein>
    <recommendedName>
        <fullName evidence="10">Imidazole glycerol phosphate synthase subunit HisH</fullName>
        <ecNumber evidence="10">4.3.2.10</ecNumber>
    </recommendedName>
    <alternativeName>
        <fullName evidence="10">IGP synthase glutaminase subunit</fullName>
        <ecNumber evidence="10">3.5.1.2</ecNumber>
    </alternativeName>
    <alternativeName>
        <fullName evidence="10">IGP synthase subunit HisH</fullName>
    </alternativeName>
    <alternativeName>
        <fullName evidence="10">ImGP synthase subunit HisH</fullName>
        <shortName evidence="10">IGPS subunit HisH</shortName>
    </alternativeName>
</protein>
<dbReference type="HAMAP" id="MF_00278">
    <property type="entry name" value="HisH"/>
    <property type="match status" value="1"/>
</dbReference>
<dbReference type="STRING" id="1810504.PG2T_04370"/>
<evidence type="ECO:0000256" key="11">
    <source>
        <dbReference type="PIRSR" id="PIRSR000495-1"/>
    </source>
</evidence>
<dbReference type="GO" id="GO:0000105">
    <property type="term" value="P:L-histidine biosynthetic process"/>
    <property type="evidence" value="ECO:0007669"/>
    <property type="project" value="UniProtKB-UniRule"/>
</dbReference>
<evidence type="ECO:0000256" key="9">
    <source>
        <dbReference type="ARBA" id="ARBA00049534"/>
    </source>
</evidence>
<dbReference type="NCBIfam" id="TIGR01855">
    <property type="entry name" value="IMP_synth_hisH"/>
    <property type="match status" value="1"/>
</dbReference>
<dbReference type="CDD" id="cd01748">
    <property type="entry name" value="GATase1_IGP_Synthase"/>
    <property type="match status" value="1"/>
</dbReference>
<feature type="active site" evidence="10 11">
    <location>
        <position position="193"/>
    </location>
</feature>
<dbReference type="GO" id="GO:0016829">
    <property type="term" value="F:lyase activity"/>
    <property type="evidence" value="ECO:0007669"/>
    <property type="project" value="UniProtKB-KW"/>
</dbReference>
<evidence type="ECO:0000256" key="7">
    <source>
        <dbReference type="ARBA" id="ARBA00023239"/>
    </source>
</evidence>
<dbReference type="FunCoup" id="A0A1B1YRT0">
    <property type="interactions" value="300"/>
</dbReference>
<evidence type="ECO:0000256" key="4">
    <source>
        <dbReference type="ARBA" id="ARBA00022801"/>
    </source>
</evidence>
<dbReference type="GO" id="GO:0004359">
    <property type="term" value="F:glutaminase activity"/>
    <property type="evidence" value="ECO:0007669"/>
    <property type="project" value="UniProtKB-EC"/>
</dbReference>
<comment type="subunit">
    <text evidence="10">Heterodimer of HisH and HisF.</text>
</comment>
<keyword evidence="3 10" id="KW-0028">Amino-acid biosynthesis</keyword>
<feature type="active site" evidence="10 11">
    <location>
        <position position="191"/>
    </location>
</feature>
<accession>A0A1B1YRT0</accession>
<dbReference type="EMBL" id="CP014671">
    <property type="protein sequence ID" value="ANX03500.1"/>
    <property type="molecule type" value="Genomic_DNA"/>
</dbReference>
<dbReference type="Pfam" id="PF00117">
    <property type="entry name" value="GATase"/>
    <property type="match status" value="1"/>
</dbReference>
<dbReference type="Proteomes" id="UP000092952">
    <property type="component" value="Chromosome"/>
</dbReference>
<comment type="pathway">
    <text evidence="1 10">Amino-acid biosynthesis; L-histidine biosynthesis; L-histidine from 5-phospho-alpha-D-ribose 1-diphosphate: step 5/9.</text>
</comment>
<dbReference type="EC" id="4.3.2.10" evidence="10"/>
<comment type="subcellular location">
    <subcellularLocation>
        <location evidence="10">Cytoplasm</location>
    </subcellularLocation>
</comment>
<dbReference type="UniPathway" id="UPA00031">
    <property type="reaction ID" value="UER00010"/>
</dbReference>
<evidence type="ECO:0000256" key="8">
    <source>
        <dbReference type="ARBA" id="ARBA00047838"/>
    </source>
</evidence>
<keyword evidence="14" id="KW-1185">Reference proteome</keyword>
<dbReference type="Gene3D" id="3.40.50.880">
    <property type="match status" value="1"/>
</dbReference>
<dbReference type="GO" id="GO:0005737">
    <property type="term" value="C:cytoplasm"/>
    <property type="evidence" value="ECO:0007669"/>
    <property type="project" value="UniProtKB-SubCell"/>
</dbReference>
<dbReference type="PROSITE" id="PS51273">
    <property type="entry name" value="GATASE_TYPE_1"/>
    <property type="match status" value="1"/>
</dbReference>
<comment type="catalytic activity">
    <reaction evidence="8 10">
        <text>5-[(5-phospho-1-deoxy-D-ribulos-1-ylimino)methylamino]-1-(5-phospho-beta-D-ribosyl)imidazole-4-carboxamide + L-glutamine = D-erythro-1-(imidazol-4-yl)glycerol 3-phosphate + 5-amino-1-(5-phospho-beta-D-ribosyl)imidazole-4-carboxamide + L-glutamate + H(+)</text>
        <dbReference type="Rhea" id="RHEA:24793"/>
        <dbReference type="ChEBI" id="CHEBI:15378"/>
        <dbReference type="ChEBI" id="CHEBI:29985"/>
        <dbReference type="ChEBI" id="CHEBI:58278"/>
        <dbReference type="ChEBI" id="CHEBI:58359"/>
        <dbReference type="ChEBI" id="CHEBI:58475"/>
        <dbReference type="ChEBI" id="CHEBI:58525"/>
        <dbReference type="EC" id="4.3.2.10"/>
    </reaction>
</comment>
<name>A0A1B1YRT0_9GAMM</name>
<evidence type="ECO:0000313" key="14">
    <source>
        <dbReference type="Proteomes" id="UP000092952"/>
    </source>
</evidence>
<dbReference type="OrthoDB" id="9807137at2"/>
<dbReference type="KEGG" id="gbi:PG2T_04370"/>
<comment type="catalytic activity">
    <reaction evidence="9 10">
        <text>L-glutamine + H2O = L-glutamate + NH4(+)</text>
        <dbReference type="Rhea" id="RHEA:15889"/>
        <dbReference type="ChEBI" id="CHEBI:15377"/>
        <dbReference type="ChEBI" id="CHEBI:28938"/>
        <dbReference type="ChEBI" id="CHEBI:29985"/>
        <dbReference type="ChEBI" id="CHEBI:58359"/>
        <dbReference type="EC" id="3.5.1.2"/>
    </reaction>
</comment>
<feature type="domain" description="Glutamine amidotransferase" evidence="12">
    <location>
        <begin position="5"/>
        <end position="207"/>
    </location>
</feature>
<dbReference type="RefSeq" id="WP_068802997.1">
    <property type="nucleotide sequence ID" value="NZ_CP014671.1"/>
</dbReference>
<dbReference type="InterPro" id="IPR010139">
    <property type="entry name" value="Imidazole-glycPsynth_HisH"/>
</dbReference>
<evidence type="ECO:0000256" key="6">
    <source>
        <dbReference type="ARBA" id="ARBA00023102"/>
    </source>
</evidence>
<dbReference type="InParanoid" id="A0A1B1YRT0"/>
<dbReference type="PIRSF" id="PIRSF000495">
    <property type="entry name" value="Amidotransf_hisH"/>
    <property type="match status" value="1"/>
</dbReference>
<dbReference type="GO" id="GO:0000107">
    <property type="term" value="F:imidazoleglycerol-phosphate synthase activity"/>
    <property type="evidence" value="ECO:0007669"/>
    <property type="project" value="UniProtKB-UniRule"/>
</dbReference>
<keyword evidence="4 10" id="KW-0378">Hydrolase</keyword>
<proteinExistence type="inferred from homology"/>
<evidence type="ECO:0000256" key="5">
    <source>
        <dbReference type="ARBA" id="ARBA00022962"/>
    </source>
</evidence>
<evidence type="ECO:0000256" key="1">
    <source>
        <dbReference type="ARBA" id="ARBA00005091"/>
    </source>
</evidence>
<dbReference type="InterPro" id="IPR029062">
    <property type="entry name" value="Class_I_gatase-like"/>
</dbReference>
<sequence length="217" mass="23095">MNDTVVIDFGMGNLRSVAKALEHVGARVRVSGDPAVIRRAARVVFPGQGAMGSCVARLAGHGLAEAVREAALNKPFLGICLGLQALLEFSEEDGGVPGLGLVAGRVQRFADGELLPGGERRKVPHMGWNQVGFTKSHPVLAGIPDGAWFYFVHSYYVCPADEALVLGRSQHGSTAFTCALARGNLLATQFHPEKSHHAGLRLLANFVSWDGTTRGED</sequence>
<evidence type="ECO:0000256" key="3">
    <source>
        <dbReference type="ARBA" id="ARBA00022605"/>
    </source>
</evidence>
<gene>
    <name evidence="10 13" type="primary">hisH</name>
    <name evidence="13" type="ORF">PG2T_04370</name>
</gene>
<evidence type="ECO:0000256" key="2">
    <source>
        <dbReference type="ARBA" id="ARBA00022490"/>
    </source>
</evidence>
<evidence type="ECO:0000256" key="10">
    <source>
        <dbReference type="HAMAP-Rule" id="MF_00278"/>
    </source>
</evidence>
<dbReference type="InterPro" id="IPR017926">
    <property type="entry name" value="GATASE"/>
</dbReference>
<dbReference type="SUPFAM" id="SSF52317">
    <property type="entry name" value="Class I glutamine amidotransferase-like"/>
    <property type="match status" value="1"/>
</dbReference>
<keyword evidence="2 10" id="KW-0963">Cytoplasm</keyword>
<organism evidence="13 14">
    <name type="scientific">Immundisolibacter cernigliae</name>
    <dbReference type="NCBI Taxonomy" id="1810504"/>
    <lineage>
        <taxon>Bacteria</taxon>
        <taxon>Pseudomonadati</taxon>
        <taxon>Pseudomonadota</taxon>
        <taxon>Gammaproteobacteria</taxon>
        <taxon>Immundisolibacterales</taxon>
        <taxon>Immundisolibacteraceae</taxon>
        <taxon>Immundisolibacter</taxon>
    </lineage>
</organism>
<evidence type="ECO:0000259" key="12">
    <source>
        <dbReference type="Pfam" id="PF00117"/>
    </source>
</evidence>
<dbReference type="EC" id="3.5.1.2" evidence="10"/>
<keyword evidence="6 10" id="KW-0368">Histidine biosynthesis</keyword>